<sequence>MNSAAIAQSSPTDCQLAVQARFLGAAAFAIAMSAFEAWLRVPIQPVLDGYLQEILGRTTSLVAALRKLSL</sequence>
<accession>A0A4R3U5R4</accession>
<gene>
    <name evidence="1" type="ORF">EV671_106215</name>
</gene>
<dbReference type="Proteomes" id="UP000295110">
    <property type="component" value="Unassembled WGS sequence"/>
</dbReference>
<dbReference type="EMBL" id="SMBU01000062">
    <property type="protein sequence ID" value="TCU82739.1"/>
    <property type="molecule type" value="Genomic_DNA"/>
</dbReference>
<comment type="caution">
    <text evidence="1">The sequence shown here is derived from an EMBL/GenBank/DDBJ whole genome shotgun (WGS) entry which is preliminary data.</text>
</comment>
<evidence type="ECO:0000313" key="1">
    <source>
        <dbReference type="EMBL" id="TCU82739.1"/>
    </source>
</evidence>
<protein>
    <submittedName>
        <fullName evidence="1">Uncharacterized protein</fullName>
    </submittedName>
</protein>
<organism evidence="1 2">
    <name type="scientific">Roseateles saccharophilus</name>
    <name type="common">Pseudomonas saccharophila</name>
    <dbReference type="NCBI Taxonomy" id="304"/>
    <lineage>
        <taxon>Bacteria</taxon>
        <taxon>Pseudomonadati</taxon>
        <taxon>Pseudomonadota</taxon>
        <taxon>Betaproteobacteria</taxon>
        <taxon>Burkholderiales</taxon>
        <taxon>Sphaerotilaceae</taxon>
        <taxon>Roseateles</taxon>
    </lineage>
</organism>
<reference evidence="1 2" key="1">
    <citation type="submission" date="2019-03" db="EMBL/GenBank/DDBJ databases">
        <title>Genomic Encyclopedia of Type Strains, Phase IV (KMG-IV): sequencing the most valuable type-strain genomes for metagenomic binning, comparative biology and taxonomic classification.</title>
        <authorList>
            <person name="Goeker M."/>
        </authorList>
    </citation>
    <scope>NUCLEOTIDE SEQUENCE [LARGE SCALE GENOMIC DNA]</scope>
    <source>
        <strain evidence="1 2">DSM 654</strain>
    </source>
</reference>
<keyword evidence="2" id="KW-1185">Reference proteome</keyword>
<dbReference type="AlphaFoldDB" id="A0A4R3U5R4"/>
<name>A0A4R3U5R4_ROSSA</name>
<proteinExistence type="predicted"/>
<evidence type="ECO:0000313" key="2">
    <source>
        <dbReference type="Proteomes" id="UP000295110"/>
    </source>
</evidence>
<dbReference type="RefSeq" id="WP_132576712.1">
    <property type="nucleotide sequence ID" value="NZ_CBCSGL010000088.1"/>
</dbReference>